<keyword evidence="2" id="KW-1185">Reference proteome</keyword>
<dbReference type="AlphaFoldDB" id="A0A7R9AEP0"/>
<proteinExistence type="predicted"/>
<evidence type="ECO:0000313" key="1">
    <source>
        <dbReference type="EMBL" id="CAD7252721.1"/>
    </source>
</evidence>
<dbReference type="PANTHER" id="PTHR33173">
    <property type="match status" value="1"/>
</dbReference>
<sequence length="228" mass="26858">MRRRRMGNTFSGICNHTRMGNKGSKGVKCGNALYFIPESDKTSDITYTIAHESLESCALDFIDGSEDIENIWVYSHPLHEAQLTAGLLYHAFVVLETDEWWWSIEKNTGGIFLQRSRGLLYHAFVVLETDEWWWSIEKNTGGIFLQRSRGKEFVKEHFRMEKREEPITLEQSDKGQMKMKDLLHSLYEKKEVRKGYKFDDRDMNCLGFAKRVFDEFAESKFWELILPY</sequence>
<evidence type="ECO:0000313" key="2">
    <source>
        <dbReference type="Proteomes" id="UP000677054"/>
    </source>
</evidence>
<dbReference type="EMBL" id="CAJPEV010004758">
    <property type="protein sequence ID" value="CAG0902266.1"/>
    <property type="molecule type" value="Genomic_DNA"/>
</dbReference>
<dbReference type="Proteomes" id="UP000677054">
    <property type="component" value="Unassembled WGS sequence"/>
</dbReference>
<dbReference type="OrthoDB" id="5954249at2759"/>
<reference evidence="1" key="1">
    <citation type="submission" date="2020-11" db="EMBL/GenBank/DDBJ databases">
        <authorList>
            <person name="Tran Van P."/>
        </authorList>
    </citation>
    <scope>NUCLEOTIDE SEQUENCE</scope>
</reference>
<protein>
    <submittedName>
        <fullName evidence="1">Uncharacterized protein</fullName>
    </submittedName>
</protein>
<name>A0A7R9AEP0_9CRUS</name>
<dbReference type="PANTHER" id="PTHR33173:SF2">
    <property type="entry name" value="MYND-TYPE DOMAIN-CONTAINING PROTEIN"/>
    <property type="match status" value="1"/>
</dbReference>
<gene>
    <name evidence="1" type="ORF">DSTB1V02_LOCUS12476</name>
</gene>
<organism evidence="1">
    <name type="scientific">Darwinula stevensoni</name>
    <dbReference type="NCBI Taxonomy" id="69355"/>
    <lineage>
        <taxon>Eukaryota</taxon>
        <taxon>Metazoa</taxon>
        <taxon>Ecdysozoa</taxon>
        <taxon>Arthropoda</taxon>
        <taxon>Crustacea</taxon>
        <taxon>Oligostraca</taxon>
        <taxon>Ostracoda</taxon>
        <taxon>Podocopa</taxon>
        <taxon>Podocopida</taxon>
        <taxon>Darwinulocopina</taxon>
        <taxon>Darwinuloidea</taxon>
        <taxon>Darwinulidae</taxon>
        <taxon>Darwinula</taxon>
    </lineage>
</organism>
<dbReference type="EMBL" id="LR904275">
    <property type="protein sequence ID" value="CAD7252721.1"/>
    <property type="molecule type" value="Genomic_DNA"/>
</dbReference>
<accession>A0A7R9AEP0</accession>